<dbReference type="InParanoid" id="E3K966"/>
<dbReference type="EMBL" id="DS178276">
    <property type="protein sequence ID" value="EFP80838.2"/>
    <property type="molecule type" value="Genomic_DNA"/>
</dbReference>
<evidence type="ECO:0000313" key="2">
    <source>
        <dbReference type="Proteomes" id="UP000008783"/>
    </source>
</evidence>
<evidence type="ECO:0008006" key="3">
    <source>
        <dbReference type="Google" id="ProtNLM"/>
    </source>
</evidence>
<accession>E3K966</accession>
<dbReference type="RefSeq" id="XP_003325257.2">
    <property type="nucleotide sequence ID" value="XM_003325209.2"/>
</dbReference>
<keyword evidence="2" id="KW-1185">Reference proteome</keyword>
<sequence>MANNTLNPLNPSINLIPKLEDTNFFEWKRTITGHLTAMGKLKYINSKVARPEDDAAAETFVQERAQVLQAIRLTIKLDSTDKFTLGHHGGVTGTHLDQLLPNTGQHITRISPIMSATEYMSQYLSCTK</sequence>
<dbReference type="Proteomes" id="UP000008783">
    <property type="component" value="Unassembled WGS sequence"/>
</dbReference>
<protein>
    <recommendedName>
        <fullName evidence="3">Retrotransposon Copia-like N-terminal domain-containing protein</fullName>
    </recommendedName>
</protein>
<dbReference type="HOGENOM" id="CLU_129445_0_0_1"/>
<organism evidence="1 2">
    <name type="scientific">Puccinia graminis f. sp. tritici (strain CRL 75-36-700-3 / race SCCL)</name>
    <name type="common">Black stem rust fungus</name>
    <dbReference type="NCBI Taxonomy" id="418459"/>
    <lineage>
        <taxon>Eukaryota</taxon>
        <taxon>Fungi</taxon>
        <taxon>Dikarya</taxon>
        <taxon>Basidiomycota</taxon>
        <taxon>Pucciniomycotina</taxon>
        <taxon>Pucciniomycetes</taxon>
        <taxon>Pucciniales</taxon>
        <taxon>Pucciniaceae</taxon>
        <taxon>Puccinia</taxon>
    </lineage>
</organism>
<dbReference type="GeneID" id="10539862"/>
<reference key="1">
    <citation type="submission" date="2007-01" db="EMBL/GenBank/DDBJ databases">
        <title>The Genome Sequence of Puccinia graminis f. sp. tritici Strain CRL 75-36-700-3.</title>
        <authorList>
            <consortium name="The Broad Institute Genome Sequencing Platform"/>
            <person name="Birren B."/>
            <person name="Lander E."/>
            <person name="Galagan J."/>
            <person name="Nusbaum C."/>
            <person name="Devon K."/>
            <person name="Cuomo C."/>
            <person name="Jaffe D."/>
            <person name="Butler J."/>
            <person name="Alvarez P."/>
            <person name="Gnerre S."/>
            <person name="Grabherr M."/>
            <person name="Mauceli E."/>
            <person name="Brockman W."/>
            <person name="Young S."/>
            <person name="LaButti K."/>
            <person name="Sykes S."/>
            <person name="DeCaprio D."/>
            <person name="Crawford M."/>
            <person name="Koehrsen M."/>
            <person name="Engels R."/>
            <person name="Montgomery P."/>
            <person name="Pearson M."/>
            <person name="Howarth C."/>
            <person name="Larson L."/>
            <person name="White J."/>
            <person name="Zeng Q."/>
            <person name="Kodira C."/>
            <person name="Yandava C."/>
            <person name="Alvarado L."/>
            <person name="O'Leary S."/>
            <person name="Szabo L."/>
            <person name="Dean R."/>
            <person name="Schein J."/>
        </authorList>
    </citation>
    <scope>NUCLEOTIDE SEQUENCE</scope>
    <source>
        <strain>CRL 75-36-700-3</strain>
    </source>
</reference>
<name>E3K966_PUCGT</name>
<gene>
    <name evidence="1" type="ORF">PGTG_06794</name>
</gene>
<proteinExistence type="predicted"/>
<dbReference type="KEGG" id="pgr:PGTG_06794"/>
<dbReference type="VEuPathDB" id="FungiDB:PGTG_06794"/>
<reference evidence="2" key="2">
    <citation type="journal article" date="2011" name="Proc. Natl. Acad. Sci. U.S.A.">
        <title>Obligate biotrophy features unraveled by the genomic analysis of rust fungi.</title>
        <authorList>
            <person name="Duplessis S."/>
            <person name="Cuomo C.A."/>
            <person name="Lin Y.-C."/>
            <person name="Aerts A."/>
            <person name="Tisserant E."/>
            <person name="Veneault-Fourrey C."/>
            <person name="Joly D.L."/>
            <person name="Hacquard S."/>
            <person name="Amselem J."/>
            <person name="Cantarel B.L."/>
            <person name="Chiu R."/>
            <person name="Coutinho P.M."/>
            <person name="Feau N."/>
            <person name="Field M."/>
            <person name="Frey P."/>
            <person name="Gelhaye E."/>
            <person name="Goldberg J."/>
            <person name="Grabherr M.G."/>
            <person name="Kodira C.D."/>
            <person name="Kohler A."/>
            <person name="Kuees U."/>
            <person name="Lindquist E.A."/>
            <person name="Lucas S.M."/>
            <person name="Mago R."/>
            <person name="Mauceli E."/>
            <person name="Morin E."/>
            <person name="Murat C."/>
            <person name="Pangilinan J.L."/>
            <person name="Park R."/>
            <person name="Pearson M."/>
            <person name="Quesneville H."/>
            <person name="Rouhier N."/>
            <person name="Sakthikumar S."/>
            <person name="Salamov A.A."/>
            <person name="Schmutz J."/>
            <person name="Selles B."/>
            <person name="Shapiro H."/>
            <person name="Tanguay P."/>
            <person name="Tuskan G.A."/>
            <person name="Henrissat B."/>
            <person name="Van de Peer Y."/>
            <person name="Rouze P."/>
            <person name="Ellis J.G."/>
            <person name="Dodds P.N."/>
            <person name="Schein J.E."/>
            <person name="Zhong S."/>
            <person name="Hamelin R.C."/>
            <person name="Grigoriev I.V."/>
            <person name="Szabo L.J."/>
            <person name="Martin F."/>
        </authorList>
    </citation>
    <scope>NUCLEOTIDE SEQUENCE [LARGE SCALE GENOMIC DNA]</scope>
    <source>
        <strain evidence="2">CRL 75-36-700-3 / race SCCL</strain>
    </source>
</reference>
<evidence type="ECO:0000313" key="1">
    <source>
        <dbReference type="EMBL" id="EFP80838.2"/>
    </source>
</evidence>
<dbReference type="AlphaFoldDB" id="E3K966"/>